<feature type="region of interest" description="Disordered" evidence="1">
    <location>
        <begin position="85"/>
        <end position="116"/>
    </location>
</feature>
<evidence type="ECO:0000313" key="2">
    <source>
        <dbReference type="EMBL" id="MBH8558007.1"/>
    </source>
</evidence>
<accession>A0ABS0Q5S1</accession>
<dbReference type="RefSeq" id="WP_198075101.1">
    <property type="nucleotide sequence ID" value="NZ_JAEDAE010000003.1"/>
</dbReference>
<feature type="compositionally biased region" description="Basic residues" evidence="1">
    <location>
        <begin position="103"/>
        <end position="116"/>
    </location>
</feature>
<keyword evidence="3" id="KW-1185">Reference proteome</keyword>
<reference evidence="2 3" key="1">
    <citation type="submission" date="2020-12" db="EMBL/GenBank/DDBJ databases">
        <title>Hymenobacter sp.</title>
        <authorList>
            <person name="Kim M.K."/>
        </authorList>
    </citation>
    <scope>NUCLEOTIDE SEQUENCE [LARGE SCALE GENOMIC DNA]</scope>
    <source>
        <strain evidence="2 3">BT442</strain>
    </source>
</reference>
<protein>
    <recommendedName>
        <fullName evidence="4">YtxH domain-containing protein</fullName>
    </recommendedName>
</protein>
<evidence type="ECO:0008006" key="4">
    <source>
        <dbReference type="Google" id="ProtNLM"/>
    </source>
</evidence>
<evidence type="ECO:0000313" key="3">
    <source>
        <dbReference type="Proteomes" id="UP000625631"/>
    </source>
</evidence>
<name>A0ABS0Q5S1_9BACT</name>
<evidence type="ECO:0000256" key="1">
    <source>
        <dbReference type="SAM" id="MobiDB-lite"/>
    </source>
</evidence>
<sequence length="116" mass="12545">MAFPLQFLLETVLPQLLMGKDKKKHSKKDQASENILDAVALSIKKFRKVTKEISKLSTGQKLVGSLALAAAGLVYMATRDTDETAASSDAKALTDGADAVAAPHRHRKAPKHFSEE</sequence>
<organism evidence="2 3">
    <name type="scientific">Hymenobacter negativus</name>
    <dbReference type="NCBI Taxonomy" id="2795026"/>
    <lineage>
        <taxon>Bacteria</taxon>
        <taxon>Pseudomonadati</taxon>
        <taxon>Bacteroidota</taxon>
        <taxon>Cytophagia</taxon>
        <taxon>Cytophagales</taxon>
        <taxon>Hymenobacteraceae</taxon>
        <taxon>Hymenobacter</taxon>
    </lineage>
</organism>
<dbReference type="EMBL" id="JAEDAE010000003">
    <property type="protein sequence ID" value="MBH8558007.1"/>
    <property type="molecule type" value="Genomic_DNA"/>
</dbReference>
<comment type="caution">
    <text evidence="2">The sequence shown here is derived from an EMBL/GenBank/DDBJ whole genome shotgun (WGS) entry which is preliminary data.</text>
</comment>
<proteinExistence type="predicted"/>
<dbReference type="Proteomes" id="UP000625631">
    <property type="component" value="Unassembled WGS sequence"/>
</dbReference>
<gene>
    <name evidence="2" type="ORF">I7X13_08115</name>
</gene>